<accession>A0A229WYX0</accession>
<evidence type="ECO:0000313" key="2">
    <source>
        <dbReference type="EMBL" id="RLL94020.1"/>
    </source>
</evidence>
<evidence type="ECO:0000313" key="3">
    <source>
        <dbReference type="Proteomes" id="UP000215289"/>
    </source>
</evidence>
<feature type="region of interest" description="Disordered" evidence="1">
    <location>
        <begin position="29"/>
        <end position="58"/>
    </location>
</feature>
<dbReference type="OrthoDB" id="4398477at2759"/>
<gene>
    <name evidence="2" type="ORF">CFD26_102831</name>
</gene>
<name>A0A229WYX0_9EURO</name>
<sequence>MAELGWEEDEFLDFWVTYNAGIEQLDLVSQENKSENAQSPAKKDAGAENQNDPGLINHGLGIQLHEDVAETENKGSQLADPATEDTVQIPVENDNGSEDKGGVPVESAAPESPMTREEIILKWLSGLAAAHATEDDMMFQELESRALDTVEQEWGKGWARNRRATGVPRQIPNYRFFDYRTGTYTDLHGAPPPK</sequence>
<proteinExistence type="predicted"/>
<dbReference type="AlphaFoldDB" id="A0A229WYX0"/>
<dbReference type="EMBL" id="NIDN02000240">
    <property type="protein sequence ID" value="RLL94020.1"/>
    <property type="molecule type" value="Genomic_DNA"/>
</dbReference>
<keyword evidence="3" id="KW-1185">Reference proteome</keyword>
<organism evidence="2 3">
    <name type="scientific">Aspergillus turcosus</name>
    <dbReference type="NCBI Taxonomy" id="1245748"/>
    <lineage>
        <taxon>Eukaryota</taxon>
        <taxon>Fungi</taxon>
        <taxon>Dikarya</taxon>
        <taxon>Ascomycota</taxon>
        <taxon>Pezizomycotina</taxon>
        <taxon>Eurotiomycetes</taxon>
        <taxon>Eurotiomycetidae</taxon>
        <taxon>Eurotiales</taxon>
        <taxon>Aspergillaceae</taxon>
        <taxon>Aspergillus</taxon>
        <taxon>Aspergillus subgen. Fumigati</taxon>
    </lineage>
</organism>
<comment type="caution">
    <text evidence="2">The sequence shown here is derived from an EMBL/GenBank/DDBJ whole genome shotgun (WGS) entry which is preliminary data.</text>
</comment>
<feature type="region of interest" description="Disordered" evidence="1">
    <location>
        <begin position="70"/>
        <end position="113"/>
    </location>
</feature>
<protein>
    <submittedName>
        <fullName evidence="2">Uncharacterized protein</fullName>
    </submittedName>
</protein>
<feature type="compositionally biased region" description="Polar residues" evidence="1">
    <location>
        <begin position="29"/>
        <end position="39"/>
    </location>
</feature>
<evidence type="ECO:0000256" key="1">
    <source>
        <dbReference type="SAM" id="MobiDB-lite"/>
    </source>
</evidence>
<reference evidence="2 3" key="1">
    <citation type="submission" date="2018-08" db="EMBL/GenBank/DDBJ databases">
        <title>Draft genome sequences of two Aspergillus turcosus clinical strains isolated from bronchoalveolar lavage fluid: one azole-susceptible and the other azole-resistant.</title>
        <authorList>
            <person name="Parent-Michaud M."/>
            <person name="Dufresne P.J."/>
            <person name="Fournier E."/>
            <person name="Martineau C."/>
            <person name="Moreira S."/>
            <person name="Perkins V."/>
            <person name="De Repentigny L."/>
            <person name="Dufresne S.F."/>
        </authorList>
    </citation>
    <scope>NUCLEOTIDE SEQUENCE [LARGE SCALE GENOMIC DNA]</scope>
    <source>
        <strain evidence="2">HMR AF 1038</strain>
    </source>
</reference>
<dbReference type="Proteomes" id="UP000215289">
    <property type="component" value="Unassembled WGS sequence"/>
</dbReference>